<dbReference type="GO" id="GO:0051016">
    <property type="term" value="P:barbed-end actin filament capping"/>
    <property type="evidence" value="ECO:0007669"/>
    <property type="project" value="TreeGrafter"/>
</dbReference>
<evidence type="ECO:0000259" key="10">
    <source>
        <dbReference type="PROSITE" id="PS51089"/>
    </source>
</evidence>
<dbReference type="GO" id="GO:0051015">
    <property type="term" value="F:actin filament binding"/>
    <property type="evidence" value="ECO:0007669"/>
    <property type="project" value="InterPro"/>
</dbReference>
<organism evidence="11 12">
    <name type="scientific">Drosophila rubida</name>
    <dbReference type="NCBI Taxonomy" id="30044"/>
    <lineage>
        <taxon>Eukaryota</taxon>
        <taxon>Metazoa</taxon>
        <taxon>Ecdysozoa</taxon>
        <taxon>Arthropoda</taxon>
        <taxon>Hexapoda</taxon>
        <taxon>Insecta</taxon>
        <taxon>Pterygota</taxon>
        <taxon>Neoptera</taxon>
        <taxon>Endopterygota</taxon>
        <taxon>Diptera</taxon>
        <taxon>Brachycera</taxon>
        <taxon>Muscomorpha</taxon>
        <taxon>Ephydroidea</taxon>
        <taxon>Drosophilidae</taxon>
        <taxon>Drosophila</taxon>
    </lineage>
</organism>
<name>A0AAD4PIQ1_9MUSC</name>
<dbReference type="Gene3D" id="1.10.950.10">
    <property type="entry name" value="Villin headpiece domain"/>
    <property type="match status" value="1"/>
</dbReference>
<reference evidence="11" key="1">
    <citation type="journal article" date="2021" name="Mol. Ecol. Resour.">
        <title>Phylogenomic analyses of the genus Drosophila reveals genomic signals of climate adaptation.</title>
        <authorList>
            <person name="Li F."/>
            <person name="Rane R.V."/>
            <person name="Luria V."/>
            <person name="Xiong Z."/>
            <person name="Chen J."/>
            <person name="Li Z."/>
            <person name="Catullo R.A."/>
            <person name="Griffin P.C."/>
            <person name="Schiffer M."/>
            <person name="Pearce S."/>
            <person name="Lee S.F."/>
            <person name="McElroy K."/>
            <person name="Stocker A."/>
            <person name="Shirriffs J."/>
            <person name="Cockerell F."/>
            <person name="Coppin C."/>
            <person name="Sgro C.M."/>
            <person name="Karger A."/>
            <person name="Cain J.W."/>
            <person name="Weber J.A."/>
            <person name="Santpere G."/>
            <person name="Kirschner M.W."/>
            <person name="Hoffmann A.A."/>
            <person name="Oakeshott J.G."/>
            <person name="Zhang G."/>
        </authorList>
    </citation>
    <scope>NUCLEOTIDE SEQUENCE</scope>
    <source>
        <strain evidence="11">BGI-SZ-2011g</strain>
    </source>
</reference>
<dbReference type="SMART" id="SM00262">
    <property type="entry name" value="GEL"/>
    <property type="match status" value="4"/>
</dbReference>
<accession>A0AAD4PIQ1</accession>
<evidence type="ECO:0000256" key="8">
    <source>
        <dbReference type="ARBA" id="ARBA00023203"/>
    </source>
</evidence>
<dbReference type="CDD" id="cd11289">
    <property type="entry name" value="gelsolin_S2_like"/>
    <property type="match status" value="1"/>
</dbReference>
<evidence type="ECO:0000256" key="6">
    <source>
        <dbReference type="ARBA" id="ARBA00022737"/>
    </source>
</evidence>
<dbReference type="SUPFAM" id="SSF47050">
    <property type="entry name" value="VHP, Villin headpiece domain"/>
    <property type="match status" value="1"/>
</dbReference>
<evidence type="ECO:0000313" key="11">
    <source>
        <dbReference type="EMBL" id="KAH8365972.1"/>
    </source>
</evidence>
<dbReference type="InterPro" id="IPR029006">
    <property type="entry name" value="ADF-H/Gelsolin-like_dom_sf"/>
</dbReference>
<dbReference type="Gene3D" id="3.40.20.10">
    <property type="entry name" value="Severin"/>
    <property type="match status" value="5"/>
</dbReference>
<dbReference type="SMART" id="SM00153">
    <property type="entry name" value="VHP"/>
    <property type="match status" value="1"/>
</dbReference>
<dbReference type="GO" id="GO:0005546">
    <property type="term" value="F:phosphatidylinositol-4,5-bisphosphate binding"/>
    <property type="evidence" value="ECO:0007669"/>
    <property type="project" value="TreeGrafter"/>
</dbReference>
<comment type="caution">
    <text evidence="11">The sequence shown here is derived from an EMBL/GenBank/DDBJ whole genome shotgun (WGS) entry which is preliminary data.</text>
</comment>
<dbReference type="InterPro" id="IPR003128">
    <property type="entry name" value="Villin_headpiece"/>
</dbReference>
<dbReference type="GO" id="GO:0051014">
    <property type="term" value="P:actin filament severing"/>
    <property type="evidence" value="ECO:0007669"/>
    <property type="project" value="TreeGrafter"/>
</dbReference>
<dbReference type="PANTHER" id="PTHR11977">
    <property type="entry name" value="VILLIN"/>
    <property type="match status" value="1"/>
</dbReference>
<dbReference type="SUPFAM" id="SSF55753">
    <property type="entry name" value="Actin depolymerizing proteins"/>
    <property type="match status" value="4"/>
</dbReference>
<evidence type="ECO:0000256" key="5">
    <source>
        <dbReference type="ARBA" id="ARBA00022490"/>
    </source>
</evidence>
<dbReference type="SUPFAM" id="SSF82754">
    <property type="entry name" value="C-terminal, gelsolin-like domain of Sec23/24"/>
    <property type="match status" value="1"/>
</dbReference>
<keyword evidence="7" id="KW-0472">Membrane</keyword>
<dbReference type="AlphaFoldDB" id="A0AAD4PIQ1"/>
<gene>
    <name evidence="11" type="ORF">KR093_007767</name>
</gene>
<evidence type="ECO:0000256" key="4">
    <source>
        <dbReference type="ARBA" id="ARBA00022467"/>
    </source>
</evidence>
<dbReference type="PRINTS" id="PR00597">
    <property type="entry name" value="GELSOLIN"/>
</dbReference>
<dbReference type="GO" id="GO:0015629">
    <property type="term" value="C:actin cytoskeleton"/>
    <property type="evidence" value="ECO:0007669"/>
    <property type="project" value="TreeGrafter"/>
</dbReference>
<dbReference type="FunFam" id="1.10.950.10:FF:000003">
    <property type="entry name" value="supervillin isoform X2"/>
    <property type="match status" value="1"/>
</dbReference>
<evidence type="ECO:0000256" key="9">
    <source>
        <dbReference type="ARBA" id="ARBA00023212"/>
    </source>
</evidence>
<dbReference type="InterPro" id="IPR036180">
    <property type="entry name" value="Gelsolin-like_dom_sf"/>
</dbReference>
<evidence type="ECO:0000256" key="2">
    <source>
        <dbReference type="ARBA" id="ARBA00004245"/>
    </source>
</evidence>
<comment type="subcellular location">
    <subcellularLocation>
        <location evidence="2">Cytoplasm</location>
        <location evidence="2">Cytoskeleton</location>
    </subcellularLocation>
    <subcellularLocation>
        <location evidence="1">Membrane</location>
        <topology evidence="1">Peripheral membrane protein</topology>
    </subcellularLocation>
</comment>
<evidence type="ECO:0000313" key="12">
    <source>
        <dbReference type="Proteomes" id="UP001200034"/>
    </source>
</evidence>
<dbReference type="InterPro" id="IPR007122">
    <property type="entry name" value="Villin/Gelsolin"/>
</dbReference>
<comment type="similarity">
    <text evidence="3">Belongs to the villin/gelsolin family.</text>
</comment>
<dbReference type="Pfam" id="PF02209">
    <property type="entry name" value="VHP"/>
    <property type="match status" value="1"/>
</dbReference>
<keyword evidence="12" id="KW-1185">Reference proteome</keyword>
<dbReference type="PANTHER" id="PTHR11977:SF45">
    <property type="entry name" value="SUPERVILLIN"/>
    <property type="match status" value="1"/>
</dbReference>
<dbReference type="GO" id="GO:0008154">
    <property type="term" value="P:actin polymerization or depolymerization"/>
    <property type="evidence" value="ECO:0007669"/>
    <property type="project" value="TreeGrafter"/>
</dbReference>
<protein>
    <recommendedName>
        <fullName evidence="10">HP domain-containing protein</fullName>
    </recommendedName>
</protein>
<evidence type="ECO:0000256" key="7">
    <source>
        <dbReference type="ARBA" id="ARBA00023136"/>
    </source>
</evidence>
<dbReference type="GO" id="GO:0016020">
    <property type="term" value="C:membrane"/>
    <property type="evidence" value="ECO:0007669"/>
    <property type="project" value="UniProtKB-SubCell"/>
</dbReference>
<feature type="domain" description="HP" evidence="10">
    <location>
        <begin position="742"/>
        <end position="805"/>
    </location>
</feature>
<evidence type="ECO:0000256" key="1">
    <source>
        <dbReference type="ARBA" id="ARBA00004170"/>
    </source>
</evidence>
<keyword evidence="8" id="KW-0009">Actin-binding</keyword>
<keyword evidence="5" id="KW-0963">Cytoplasm</keyword>
<dbReference type="InterPro" id="IPR036886">
    <property type="entry name" value="Villin_headpiece_dom_sf"/>
</dbReference>
<keyword evidence="9" id="KW-0206">Cytoskeleton</keyword>
<dbReference type="EMBL" id="JAJJHW010002774">
    <property type="protein sequence ID" value="KAH8365972.1"/>
    <property type="molecule type" value="Genomic_DNA"/>
</dbReference>
<evidence type="ECO:0000256" key="3">
    <source>
        <dbReference type="ARBA" id="ARBA00008418"/>
    </source>
</evidence>
<sequence length="805" mass="91663">MWLPHKPLMLLHVKGRTHVQTRLVAPTQLSLNRGDCFILVAGAQLFRYVGSFANVIEISRSKKICAAIVENKDLGCSAAQEVILTDGKYVNERQWRQFWTLLGQPEEQQQQQLPEIADCGHADEDDVFESSLIETNKIYEYQDEALVPLDKYWGCIPKVEMLDTRKVLVFDFGSELYVWNGKNAPSDDKRAAMRLAQEHFGASGAADYAQCYLNPLNYAAIVGRRESTAYAKRSVQRPEWCVLGKITQNMETVLFKEKFSDWPELEREDLEKDYLANGVHVVRAPSGSALHKGEPYQEPNLVLEQASLGRGNFYYDNDTMRHFDVITKSTDKWQIHEFNFDAAEQRADYAHFYSAESYIVRWVYQISVTVRELSGKVSNRSTVGRDRCVYFTWQGQDSSANEKGAAALLTVELDKEKGAQLRVAQGDECTAFVRLFGQLWQHQGRKEQCLARRASWRLYQLHGNVAEETLLTEVACEARQLRSRSSMLLLHGGEGQLLLWHGCQSAEHTRELALAVAEALVAQPPADLFSCSSVTLQQLEEGAESVECQQALGLQQEGERNYGSLLGSSKRYDYTLRLFNFSSTQGVFQAVELLDPLRCLDRHSAYPFAQAQLYNARQPTIFLLDDGDELWLWMGWWPLEDVKINSEERSSPTNDNRAGVNRLISERRAALETAVDYWRAKHGDDEAAAFHGIKGHVVWAGLEPLAFRALFPDWNERADVREINLEDGRSEVATPISEMLAQMTQTEYPLEVLKARPLPEGVEPTRLELYLSSEDFQLALGMSREEFEQLPVWKQTKLKKERGLF</sequence>
<proteinExistence type="inferred from homology"/>
<dbReference type="PROSITE" id="PS51089">
    <property type="entry name" value="HP"/>
    <property type="match status" value="1"/>
</dbReference>
<keyword evidence="4" id="KW-0117">Actin capping</keyword>
<dbReference type="GO" id="GO:0005737">
    <property type="term" value="C:cytoplasm"/>
    <property type="evidence" value="ECO:0007669"/>
    <property type="project" value="TreeGrafter"/>
</dbReference>
<dbReference type="Proteomes" id="UP001200034">
    <property type="component" value="Unassembled WGS sequence"/>
</dbReference>
<keyword evidence="6" id="KW-0677">Repeat</keyword>